<evidence type="ECO:0000313" key="3">
    <source>
        <dbReference type="EMBL" id="KAK9808099.1"/>
    </source>
</evidence>
<dbReference type="Proteomes" id="UP001465755">
    <property type="component" value="Unassembled WGS sequence"/>
</dbReference>
<evidence type="ECO:0000256" key="1">
    <source>
        <dbReference type="SAM" id="MobiDB-lite"/>
    </source>
</evidence>
<feature type="compositionally biased region" description="Basic and acidic residues" evidence="1">
    <location>
        <begin position="243"/>
        <end position="285"/>
    </location>
</feature>
<feature type="region of interest" description="Disordered" evidence="1">
    <location>
        <begin position="491"/>
        <end position="513"/>
    </location>
</feature>
<dbReference type="EMBL" id="JALJOQ010000027">
    <property type="protein sequence ID" value="KAK9808099.1"/>
    <property type="molecule type" value="Genomic_DNA"/>
</dbReference>
<feature type="domain" description="FHA" evidence="2">
    <location>
        <begin position="41"/>
        <end position="92"/>
    </location>
</feature>
<feature type="compositionally biased region" description="Polar residues" evidence="1">
    <location>
        <begin position="212"/>
        <end position="233"/>
    </location>
</feature>
<feature type="compositionally biased region" description="Basic and acidic residues" evidence="1">
    <location>
        <begin position="501"/>
        <end position="513"/>
    </location>
</feature>
<dbReference type="Gene3D" id="2.60.200.20">
    <property type="match status" value="1"/>
</dbReference>
<dbReference type="InterPro" id="IPR000253">
    <property type="entry name" value="FHA_dom"/>
</dbReference>
<dbReference type="PROSITE" id="PS50006">
    <property type="entry name" value="FHA_DOMAIN"/>
    <property type="match status" value="1"/>
</dbReference>
<organism evidence="3 4">
    <name type="scientific">Symbiochloris irregularis</name>
    <dbReference type="NCBI Taxonomy" id="706552"/>
    <lineage>
        <taxon>Eukaryota</taxon>
        <taxon>Viridiplantae</taxon>
        <taxon>Chlorophyta</taxon>
        <taxon>core chlorophytes</taxon>
        <taxon>Trebouxiophyceae</taxon>
        <taxon>Trebouxiales</taxon>
        <taxon>Trebouxiaceae</taxon>
        <taxon>Symbiochloris</taxon>
    </lineage>
</organism>
<gene>
    <name evidence="3" type="ORF">WJX73_006229</name>
</gene>
<dbReference type="Pfam" id="PF15477">
    <property type="entry name" value="SMAP"/>
    <property type="match status" value="1"/>
</dbReference>
<feature type="region of interest" description="Disordered" evidence="1">
    <location>
        <begin position="121"/>
        <end position="380"/>
    </location>
</feature>
<keyword evidence="4" id="KW-1185">Reference proteome</keyword>
<feature type="compositionally biased region" description="Basic and acidic residues" evidence="1">
    <location>
        <begin position="158"/>
        <end position="183"/>
    </location>
</feature>
<dbReference type="InterPro" id="IPR050923">
    <property type="entry name" value="Cell_Proc_Reg/RNA_Proc"/>
</dbReference>
<proteinExistence type="predicted"/>
<sequence length="540" mass="61074">MPSDHIPSWAHKPSRNGYLYLQRFVDGDRLPEECVDRRPGYLFGRKGHSLDFIVNHKSVSRTHCALVHHAEGKVYLIDLDSTHGTYLQGDRLEKHMQAELKPGASFTLGTSPDVFTLVSRAERRRPDAPGRDSHARIEELPARHSHHDRQAAPYRDSSAGDHRHPIRHEGLHYRDHPRNHNFRDGFPGPPHDSFRGRGNFHPRGRGGYDSSWGMSGTTLTKMTDISRQMSGMSRQRLVKSRRAGHDHAPDQGHIRGLDRDRDTRGDERRERGRDNHVHERYDRDRNHRHQHHDRRSRQPQAEDDYHGRRPEREGSRRQHHERSPVDHYTRDRDSRDPRHRRPDDSSREGRHRSRSHSEARNRTLPAEARQGAAEPASKRVCASGFDSAPATADPHAGLTSAQIVQQMAYGANGQMQPSAEAKKKLLWGKKDSAAAPAPAAGAAPPVGLYGANNWGAAQFEDAGEKEKFEKLMGVKRQYNVPTQAQAAALEASAAPAEFEDELRQRAAPSREEADRVLRDVEAQYIAGLRRKDGRTVGLGL</sequence>
<reference evidence="3 4" key="1">
    <citation type="journal article" date="2024" name="Nat. Commun.">
        <title>Phylogenomics reveals the evolutionary origins of lichenization in chlorophyte algae.</title>
        <authorList>
            <person name="Puginier C."/>
            <person name="Libourel C."/>
            <person name="Otte J."/>
            <person name="Skaloud P."/>
            <person name="Haon M."/>
            <person name="Grisel S."/>
            <person name="Petersen M."/>
            <person name="Berrin J.G."/>
            <person name="Delaux P.M."/>
            <person name="Dal Grande F."/>
            <person name="Keller J."/>
        </authorList>
    </citation>
    <scope>NUCLEOTIDE SEQUENCE [LARGE SCALE GENOMIC DNA]</scope>
    <source>
        <strain evidence="3 4">SAG 2036</strain>
    </source>
</reference>
<dbReference type="Pfam" id="PF00498">
    <property type="entry name" value="FHA"/>
    <property type="match status" value="1"/>
</dbReference>
<dbReference type="SUPFAM" id="SSF49879">
    <property type="entry name" value="SMAD/FHA domain"/>
    <property type="match status" value="1"/>
</dbReference>
<evidence type="ECO:0000313" key="4">
    <source>
        <dbReference type="Proteomes" id="UP001465755"/>
    </source>
</evidence>
<feature type="compositionally biased region" description="Basic and acidic residues" evidence="1">
    <location>
        <begin position="121"/>
        <end position="142"/>
    </location>
</feature>
<comment type="caution">
    <text evidence="3">The sequence shown here is derived from an EMBL/GenBank/DDBJ whole genome shotgun (WGS) entry which is preliminary data.</text>
</comment>
<evidence type="ECO:0000259" key="2">
    <source>
        <dbReference type="PROSITE" id="PS50006"/>
    </source>
</evidence>
<protein>
    <recommendedName>
        <fullName evidence="2">FHA domain-containing protein</fullName>
    </recommendedName>
</protein>
<accession>A0AAW1PJ44</accession>
<dbReference type="AlphaFoldDB" id="A0AAW1PJ44"/>
<feature type="compositionally biased region" description="Basic residues" evidence="1">
    <location>
        <begin position="286"/>
        <end position="297"/>
    </location>
</feature>
<dbReference type="SMART" id="SM00240">
    <property type="entry name" value="FHA"/>
    <property type="match status" value="1"/>
</dbReference>
<name>A0AAW1PJ44_9CHLO</name>
<dbReference type="InterPro" id="IPR028124">
    <property type="entry name" value="SMAP_dom"/>
</dbReference>
<dbReference type="InterPro" id="IPR008984">
    <property type="entry name" value="SMAD_FHA_dom_sf"/>
</dbReference>
<feature type="compositionally biased region" description="Basic and acidic residues" evidence="1">
    <location>
        <begin position="303"/>
        <end position="348"/>
    </location>
</feature>
<dbReference type="PANTHER" id="PTHR23308">
    <property type="entry name" value="NUCLEAR INHIBITOR OF PROTEIN PHOSPHATASE-1"/>
    <property type="match status" value="1"/>
</dbReference>